<dbReference type="GO" id="GO:0000978">
    <property type="term" value="F:RNA polymerase II cis-regulatory region sequence-specific DNA binding"/>
    <property type="evidence" value="ECO:0007669"/>
    <property type="project" value="InterPro"/>
</dbReference>
<feature type="region of interest" description="Disordered" evidence="6">
    <location>
        <begin position="118"/>
        <end position="141"/>
    </location>
</feature>
<dbReference type="InterPro" id="IPR008917">
    <property type="entry name" value="TF_DNA-bd_sf"/>
</dbReference>
<proteinExistence type="predicted"/>
<keyword evidence="9" id="KW-1185">Reference proteome</keyword>
<feature type="compositionally biased region" description="Polar residues" evidence="6">
    <location>
        <begin position="194"/>
        <end position="205"/>
    </location>
</feature>
<dbReference type="GO" id="GO:0005634">
    <property type="term" value="C:nucleus"/>
    <property type="evidence" value="ECO:0007669"/>
    <property type="project" value="TreeGrafter"/>
</dbReference>
<dbReference type="Pfam" id="PF03131">
    <property type="entry name" value="bZIP_Maf"/>
    <property type="match status" value="1"/>
</dbReference>
<keyword evidence="5" id="KW-0539">Nucleus</keyword>
<feature type="domain" description="BZIP" evidence="7">
    <location>
        <begin position="828"/>
        <end position="891"/>
    </location>
</feature>
<reference evidence="8" key="1">
    <citation type="submission" date="2019-08" db="EMBL/GenBank/DDBJ databases">
        <title>The genome of the North American firefly Photinus pyralis.</title>
        <authorList>
            <consortium name="Photinus pyralis genome working group"/>
            <person name="Fallon T.R."/>
            <person name="Sander Lower S.E."/>
            <person name="Weng J.-K."/>
        </authorList>
    </citation>
    <scope>NUCLEOTIDE SEQUENCE</scope>
    <source>
        <strain evidence="8">TRF0915ILg1</strain>
        <tissue evidence="8">Whole body</tissue>
    </source>
</reference>
<keyword evidence="4" id="KW-0804">Transcription</keyword>
<dbReference type="PANTHER" id="PTHR24411">
    <property type="entry name" value="NUCLEAR FACTOR ERYTHROID 2-RELATED FACTOR"/>
    <property type="match status" value="1"/>
</dbReference>
<feature type="compositionally biased region" description="Polar residues" evidence="6">
    <location>
        <begin position="128"/>
        <end position="138"/>
    </location>
</feature>
<feature type="region of interest" description="Disordered" evidence="6">
    <location>
        <begin position="180"/>
        <end position="206"/>
    </location>
</feature>
<evidence type="ECO:0000256" key="6">
    <source>
        <dbReference type="SAM" id="MobiDB-lite"/>
    </source>
</evidence>
<evidence type="ECO:0000256" key="3">
    <source>
        <dbReference type="ARBA" id="ARBA00023159"/>
    </source>
</evidence>
<dbReference type="PROSITE" id="PS00036">
    <property type="entry name" value="BZIP_BASIC"/>
    <property type="match status" value="1"/>
</dbReference>
<dbReference type="GO" id="GO:0000981">
    <property type="term" value="F:DNA-binding transcription factor activity, RNA polymerase II-specific"/>
    <property type="evidence" value="ECO:0007669"/>
    <property type="project" value="TreeGrafter"/>
</dbReference>
<feature type="region of interest" description="Disordered" evidence="6">
    <location>
        <begin position="923"/>
        <end position="947"/>
    </location>
</feature>
<dbReference type="PANTHER" id="PTHR24411:SF55">
    <property type="entry name" value="SEGMENTATION PROTEIN CAP'N'COLLAR"/>
    <property type="match status" value="1"/>
</dbReference>
<keyword evidence="3" id="KW-0010">Activator</keyword>
<evidence type="ECO:0000256" key="1">
    <source>
        <dbReference type="ARBA" id="ARBA00023015"/>
    </source>
</evidence>
<dbReference type="InterPro" id="IPR047167">
    <property type="entry name" value="NFE2-like"/>
</dbReference>
<dbReference type="CDD" id="cd14698">
    <property type="entry name" value="bZIP_CNC"/>
    <property type="match status" value="1"/>
</dbReference>
<protein>
    <recommendedName>
        <fullName evidence="7">BZIP domain-containing protein</fullName>
    </recommendedName>
</protein>
<feature type="region of interest" description="Disordered" evidence="6">
    <location>
        <begin position="320"/>
        <end position="352"/>
    </location>
</feature>
<dbReference type="SMART" id="SM00338">
    <property type="entry name" value="BRLZ"/>
    <property type="match status" value="1"/>
</dbReference>
<evidence type="ECO:0000256" key="4">
    <source>
        <dbReference type="ARBA" id="ARBA00023163"/>
    </source>
</evidence>
<gene>
    <name evidence="8" type="ORF">ILUMI_20433</name>
</gene>
<dbReference type="Proteomes" id="UP000801492">
    <property type="component" value="Unassembled WGS sequence"/>
</dbReference>
<keyword evidence="1" id="KW-0805">Transcription regulation</keyword>
<sequence>MLTLKKVYRDELLQFALLLSLLRVNPEYYFEQDLFSSISDLDFDNGTSWRSFATSTLRPHYVHPKSLDSVLLNYERELFADLNSLGRYNPVQSFHHNQNITAFLLSVDRTPALNCTSAATEQHASEQPLVQQSPTESESLAAGDNEAAAVTFDFDLGLTQEDMDLIEVLWKQDVDLGFSLQPPESTSTKPEPENLQNSPAATTSLHGDDDIEKLKTLKAVNEETVKEEVDETNSDSWSGLNYTIDTETGEYVIKTELDPPLSVANCGPSCDLPLVDLALPLPEFLLEEALQLVGLDDDIPQEGVNAKEIENISLAPVSENVSLPEPSATPLDTTPLAPVPETSPAGPVGTETETAAVAENSTSEESTARLIKDLEADEDLSIFADMIQTTQFHHSHHRAFQSRMPFVRTVSMEQRWQDLASLLSLQNPNDGSAMPHPFSHHPLHNYSHPHSHSMGYGPDARGVLLHNATLTPPMGDLNASVPYSNIGGTNIGNAVATSMNLTNSSEPMGEPSSAPHYKLEPTHDMMYYQNGSSELNQSDGFLSSILNDEDLQLMDMAMNEGMYTMRMLDSNNALNNLSMSSTGAAPMSRIDVERMDTSSDSAVSSMGSERVPSLSDGEWCDAGSDSGHTAGDHYVVDYHATKYRPYDYSYTSRQHSNTLGSSDTVRMPPVAQKKHQMFGKRYFQEQGAANAVTQPTPTPIKYEYRDPSTSFGSPSQAEGAVGPKPQEMKYSCSMEFGRHSQMGRSPANHVQHNHTYHLPAENTGAMQRPVSRDKAKARKAEEEHLTRDEKRARALSVPIAVDDIINLPMDEFNERLSKYDLSETQLSLIRDIRRRGKNKVAAQNCRKRKLDQILSLADEVKEIRDRKLRMLSEQDFILAERQRIKDKYQQLYRHVFQNLRDPDGNPYSPYQYSLQTSADGSILIVPRANNSLPNPERKEPPHQNQKD</sequence>
<evidence type="ECO:0000256" key="2">
    <source>
        <dbReference type="ARBA" id="ARBA00023125"/>
    </source>
</evidence>
<dbReference type="SUPFAM" id="SSF47454">
    <property type="entry name" value="A DNA-binding domain in eukaryotic transcription factors"/>
    <property type="match status" value="1"/>
</dbReference>
<feature type="region of interest" description="Disordered" evidence="6">
    <location>
        <begin position="760"/>
        <end position="789"/>
    </location>
</feature>
<evidence type="ECO:0000313" key="8">
    <source>
        <dbReference type="EMBL" id="KAF2885729.1"/>
    </source>
</evidence>
<dbReference type="FunFam" id="1.10.880.10:FF:000004">
    <property type="entry name" value="Nuclear factor, erythroid 2"/>
    <property type="match status" value="1"/>
</dbReference>
<dbReference type="InterPro" id="IPR004827">
    <property type="entry name" value="bZIP"/>
</dbReference>
<evidence type="ECO:0000256" key="5">
    <source>
        <dbReference type="ARBA" id="ARBA00023242"/>
    </source>
</evidence>
<dbReference type="PROSITE" id="PS50217">
    <property type="entry name" value="BZIP"/>
    <property type="match status" value="1"/>
</dbReference>
<keyword evidence="2" id="KW-0238">DNA-binding</keyword>
<name>A0A8K0CE92_IGNLU</name>
<dbReference type="AlphaFoldDB" id="A0A8K0CE92"/>
<feature type="compositionally biased region" description="Basic and acidic residues" evidence="6">
    <location>
        <begin position="935"/>
        <end position="947"/>
    </location>
</feature>
<dbReference type="InterPro" id="IPR004826">
    <property type="entry name" value="bZIP_Maf"/>
</dbReference>
<evidence type="ECO:0000313" key="9">
    <source>
        <dbReference type="Proteomes" id="UP000801492"/>
    </source>
</evidence>
<organism evidence="8 9">
    <name type="scientific">Ignelater luminosus</name>
    <name type="common">Cucubano</name>
    <name type="synonym">Pyrophorus luminosus</name>
    <dbReference type="NCBI Taxonomy" id="2038154"/>
    <lineage>
        <taxon>Eukaryota</taxon>
        <taxon>Metazoa</taxon>
        <taxon>Ecdysozoa</taxon>
        <taxon>Arthropoda</taxon>
        <taxon>Hexapoda</taxon>
        <taxon>Insecta</taxon>
        <taxon>Pterygota</taxon>
        <taxon>Neoptera</taxon>
        <taxon>Endopterygota</taxon>
        <taxon>Coleoptera</taxon>
        <taxon>Polyphaga</taxon>
        <taxon>Elateriformia</taxon>
        <taxon>Elateroidea</taxon>
        <taxon>Elateridae</taxon>
        <taxon>Agrypninae</taxon>
        <taxon>Pyrophorini</taxon>
        <taxon>Ignelater</taxon>
    </lineage>
</organism>
<dbReference type="EMBL" id="VTPC01089728">
    <property type="protein sequence ID" value="KAF2885729.1"/>
    <property type="molecule type" value="Genomic_DNA"/>
</dbReference>
<feature type="compositionally biased region" description="Basic and acidic residues" evidence="6">
    <location>
        <begin position="770"/>
        <end position="789"/>
    </location>
</feature>
<accession>A0A8K0CE92</accession>
<dbReference type="OrthoDB" id="7458135at2759"/>
<dbReference type="Gene3D" id="1.10.880.10">
    <property type="entry name" value="Transcription factor, Skn-1-like, DNA-binding domain"/>
    <property type="match status" value="1"/>
</dbReference>
<comment type="caution">
    <text evidence="8">The sequence shown here is derived from an EMBL/GenBank/DDBJ whole genome shotgun (WGS) entry which is preliminary data.</text>
</comment>
<evidence type="ECO:0000259" key="7">
    <source>
        <dbReference type="PROSITE" id="PS50217"/>
    </source>
</evidence>